<dbReference type="InterPro" id="IPR052944">
    <property type="entry name" value="Sporulation_related"/>
</dbReference>
<dbReference type="STRING" id="1891671.SAMN06295885_1775"/>
<sequence>MSTSWKRWTPFAAVPLVVVAAAVALPLSASAAGDLPEKSAADLLSFVAESDVTAFSGEIEQSSDLGLPDLSALGGGSASGSTDSASPTDALLELATGSHQARVFVDAEKGARLQVLDRLAERDIVAAKGEGVWVYDSSENTATHFLAPTGETEEPAPMTDVPTPSSIAEQFLSSIDPTTTVAVGSDVRVAGRDAYELVLTPRSSDTLVGSVTVSVDGETGLPLGVAVTASGATAPAFSVAYSSIDFSAPDAGMFAFTPPEGAEVTEEAAPTHEGTAPETATPDGATPDRAAPADDSGVTTTGTGWSTVVEVAAGDAESLAALDAVTTPVDGGRVLSSSLLTVLFTDDGRVLAGAVPTSTLLDAAAGR</sequence>
<evidence type="ECO:0000313" key="4">
    <source>
        <dbReference type="Proteomes" id="UP000193711"/>
    </source>
</evidence>
<accession>A0A1X7NSX2</accession>
<reference evidence="4" key="1">
    <citation type="submission" date="2017-04" db="EMBL/GenBank/DDBJ databases">
        <authorList>
            <person name="Varghese N."/>
            <person name="Submissions S."/>
        </authorList>
    </citation>
    <scope>NUCLEOTIDE SEQUENCE [LARGE SCALE GENOMIC DNA]</scope>
    <source>
        <strain evidence="4">VKM Ac-2121</strain>
    </source>
</reference>
<evidence type="ECO:0000256" key="2">
    <source>
        <dbReference type="SAM" id="SignalP"/>
    </source>
</evidence>
<dbReference type="Gene3D" id="2.50.20.10">
    <property type="entry name" value="Lipoprotein localisation LolA/LolB/LppX"/>
    <property type="match status" value="1"/>
</dbReference>
<dbReference type="PANTHER" id="PTHR37507">
    <property type="entry name" value="SPORULATION PROTEIN YDCC"/>
    <property type="match status" value="1"/>
</dbReference>
<proteinExistence type="predicted"/>
<protein>
    <recommendedName>
        <fullName evidence="5">Outer membrane lipoprotein-sorting protein</fullName>
    </recommendedName>
</protein>
<dbReference type="PANTHER" id="PTHR37507:SF2">
    <property type="entry name" value="SPORULATION PROTEIN YDCC"/>
    <property type="match status" value="1"/>
</dbReference>
<evidence type="ECO:0008006" key="5">
    <source>
        <dbReference type="Google" id="ProtNLM"/>
    </source>
</evidence>
<feature type="region of interest" description="Disordered" evidence="1">
    <location>
        <begin position="261"/>
        <end position="302"/>
    </location>
</feature>
<dbReference type="Proteomes" id="UP000193711">
    <property type="component" value="Unassembled WGS sequence"/>
</dbReference>
<name>A0A1X7NSX2_9MICO</name>
<dbReference type="InterPro" id="IPR029046">
    <property type="entry name" value="LolA/LolB/LppX"/>
</dbReference>
<dbReference type="RefSeq" id="WP_085476104.1">
    <property type="nucleotide sequence ID" value="NZ_FXBM01000001.1"/>
</dbReference>
<evidence type="ECO:0000313" key="3">
    <source>
        <dbReference type="EMBL" id="SMH40321.1"/>
    </source>
</evidence>
<dbReference type="EMBL" id="FXBM01000001">
    <property type="protein sequence ID" value="SMH40321.1"/>
    <property type="molecule type" value="Genomic_DNA"/>
</dbReference>
<keyword evidence="4" id="KW-1185">Reference proteome</keyword>
<dbReference type="AlphaFoldDB" id="A0A1X7NSX2"/>
<keyword evidence="2" id="KW-0732">Signal</keyword>
<feature type="chain" id="PRO_5013321868" description="Outer membrane lipoprotein-sorting protein" evidence="2">
    <location>
        <begin position="32"/>
        <end position="367"/>
    </location>
</feature>
<evidence type="ECO:0000256" key="1">
    <source>
        <dbReference type="SAM" id="MobiDB-lite"/>
    </source>
</evidence>
<organism evidence="3 4">
    <name type="scientific">Rathayibacter oskolensis</name>
    <dbReference type="NCBI Taxonomy" id="1891671"/>
    <lineage>
        <taxon>Bacteria</taxon>
        <taxon>Bacillati</taxon>
        <taxon>Actinomycetota</taxon>
        <taxon>Actinomycetes</taxon>
        <taxon>Micrococcales</taxon>
        <taxon>Microbacteriaceae</taxon>
        <taxon>Rathayibacter</taxon>
    </lineage>
</organism>
<dbReference type="OrthoDB" id="4822274at2"/>
<dbReference type="SUPFAM" id="SSF89392">
    <property type="entry name" value="Prokaryotic lipoproteins and lipoprotein localization factors"/>
    <property type="match status" value="1"/>
</dbReference>
<gene>
    <name evidence="3" type="ORF">SAMN06295885_1775</name>
</gene>
<feature type="signal peptide" evidence="2">
    <location>
        <begin position="1"/>
        <end position="31"/>
    </location>
</feature>